<dbReference type="OrthoDB" id="289038at2759"/>
<dbReference type="InterPro" id="IPR038765">
    <property type="entry name" value="Papain-like_cys_pep_sf"/>
</dbReference>
<evidence type="ECO:0000256" key="1">
    <source>
        <dbReference type="SAM" id="MobiDB-lite"/>
    </source>
</evidence>
<dbReference type="PROSITE" id="PS00973">
    <property type="entry name" value="USP_2"/>
    <property type="match status" value="1"/>
</dbReference>
<evidence type="ECO:0000313" key="4">
    <source>
        <dbReference type="Proteomes" id="UP000053317"/>
    </source>
</evidence>
<reference evidence="3 4" key="1">
    <citation type="submission" date="2015-05" db="EMBL/GenBank/DDBJ databases">
        <title>Distinctive expansion of gene families associated with plant cell wall degradation and secondary metabolism in the genomes of grapevine trunk pathogens.</title>
        <authorList>
            <person name="Lawrence D.P."/>
            <person name="Travadon R."/>
            <person name="Rolshausen P.E."/>
            <person name="Baumgartner K."/>
        </authorList>
    </citation>
    <scope>NUCLEOTIDE SEQUENCE [LARGE SCALE GENOMIC DNA]</scope>
    <source>
        <strain evidence="3">UCRPC4</strain>
    </source>
</reference>
<feature type="compositionally biased region" description="Polar residues" evidence="1">
    <location>
        <begin position="231"/>
        <end position="244"/>
    </location>
</feature>
<reference evidence="3 4" key="2">
    <citation type="submission" date="2015-05" db="EMBL/GenBank/DDBJ databases">
        <authorList>
            <person name="Morales-Cruz A."/>
            <person name="Amrine K.C."/>
            <person name="Cantu D."/>
        </authorList>
    </citation>
    <scope>NUCLEOTIDE SEQUENCE [LARGE SCALE GENOMIC DNA]</scope>
    <source>
        <strain evidence="3">UCRPC4</strain>
    </source>
</reference>
<dbReference type="PANTHER" id="PTHR24006:SF937">
    <property type="entry name" value="UBIQUITIN CARBOXYL-TERMINAL HYDROLASE"/>
    <property type="match status" value="1"/>
</dbReference>
<name>A0A0G2DTR4_PHACM</name>
<dbReference type="SUPFAM" id="SSF54001">
    <property type="entry name" value="Cysteine proteinases"/>
    <property type="match status" value="1"/>
</dbReference>
<dbReference type="InterPro" id="IPR001394">
    <property type="entry name" value="Peptidase_C19_UCH"/>
</dbReference>
<dbReference type="InterPro" id="IPR028889">
    <property type="entry name" value="USP"/>
</dbReference>
<dbReference type="GO" id="GO:0004843">
    <property type="term" value="F:cysteine-type deubiquitinase activity"/>
    <property type="evidence" value="ECO:0007669"/>
    <property type="project" value="InterPro"/>
</dbReference>
<dbReference type="PANTHER" id="PTHR24006">
    <property type="entry name" value="UBIQUITIN CARBOXYL-TERMINAL HYDROLASE"/>
    <property type="match status" value="1"/>
</dbReference>
<dbReference type="PROSITE" id="PS50235">
    <property type="entry name" value="USP_3"/>
    <property type="match status" value="1"/>
</dbReference>
<feature type="region of interest" description="Disordered" evidence="1">
    <location>
        <begin position="227"/>
        <end position="246"/>
    </location>
</feature>
<keyword evidence="4" id="KW-1185">Reference proteome</keyword>
<dbReference type="GO" id="GO:0016579">
    <property type="term" value="P:protein deubiquitination"/>
    <property type="evidence" value="ECO:0007669"/>
    <property type="project" value="InterPro"/>
</dbReference>
<organism evidence="3 4">
    <name type="scientific">Phaeomoniella chlamydospora</name>
    <name type="common">Phaeoacremonium chlamydosporum</name>
    <dbReference type="NCBI Taxonomy" id="158046"/>
    <lineage>
        <taxon>Eukaryota</taxon>
        <taxon>Fungi</taxon>
        <taxon>Dikarya</taxon>
        <taxon>Ascomycota</taxon>
        <taxon>Pezizomycotina</taxon>
        <taxon>Eurotiomycetes</taxon>
        <taxon>Chaetothyriomycetidae</taxon>
        <taxon>Phaeomoniellales</taxon>
        <taxon>Phaeomoniellaceae</taxon>
        <taxon>Phaeomoniella</taxon>
    </lineage>
</organism>
<dbReference type="InterPro" id="IPR018200">
    <property type="entry name" value="USP_CS"/>
</dbReference>
<dbReference type="GO" id="GO:0005634">
    <property type="term" value="C:nucleus"/>
    <property type="evidence" value="ECO:0007669"/>
    <property type="project" value="TreeGrafter"/>
</dbReference>
<evidence type="ECO:0000259" key="2">
    <source>
        <dbReference type="PROSITE" id="PS50235"/>
    </source>
</evidence>
<protein>
    <submittedName>
        <fullName evidence="3">Putative ubiquitin c-terminal hydrolase</fullName>
    </submittedName>
</protein>
<dbReference type="AlphaFoldDB" id="A0A0G2DTR4"/>
<proteinExistence type="predicted"/>
<dbReference type="Gene3D" id="3.90.70.10">
    <property type="entry name" value="Cysteine proteinases"/>
    <property type="match status" value="1"/>
</dbReference>
<comment type="caution">
    <text evidence="3">The sequence shown here is derived from an EMBL/GenBank/DDBJ whole genome shotgun (WGS) entry which is preliminary data.</text>
</comment>
<keyword evidence="3" id="KW-0378">Hydrolase</keyword>
<sequence>MPSLAGYAQQDAHEYYQALVDKLHESVTINKIIEGPCKCFFHKVFFGRLRSTVTCSACGEQRKTDDPFNDLSLHMEIQQAVKKKEKITNAAGDVQRSAPTLQSCLDAYTSKEKLLATCKTCGNISKPATKQLKLRKLPAILCMQMKRFDTSTKSESHKIEGKVDFPLTLDMTPYTTPHAATQLDLTSSSPNSTIPHSQRFVYDLTSVIVHKGSLDSGHYYAYCRESHHHPQNPSLQPPTDTDGPTMTREHWYLFNDDRVTLATTQEVLAADAYLLFYGIRWLPPMDPEREKMLAERCAQGSGAKHRVDLESSDSE</sequence>
<dbReference type="EMBL" id="LCWF01000271">
    <property type="protein sequence ID" value="KKY13626.1"/>
    <property type="molecule type" value="Genomic_DNA"/>
</dbReference>
<dbReference type="Pfam" id="PF00443">
    <property type="entry name" value="UCH"/>
    <property type="match status" value="1"/>
</dbReference>
<dbReference type="InterPro" id="IPR050164">
    <property type="entry name" value="Peptidase_C19"/>
</dbReference>
<feature type="region of interest" description="Disordered" evidence="1">
    <location>
        <begin position="295"/>
        <end position="315"/>
    </location>
</feature>
<feature type="domain" description="USP" evidence="2">
    <location>
        <begin position="1"/>
        <end position="280"/>
    </location>
</feature>
<accession>A0A0G2DTR4</accession>
<evidence type="ECO:0000313" key="3">
    <source>
        <dbReference type="EMBL" id="KKY13626.1"/>
    </source>
</evidence>
<dbReference type="Proteomes" id="UP000053317">
    <property type="component" value="Unassembled WGS sequence"/>
</dbReference>
<gene>
    <name evidence="3" type="ORF">UCRPC4_g06961</name>
</gene>
<dbReference type="GO" id="GO:0005829">
    <property type="term" value="C:cytosol"/>
    <property type="evidence" value="ECO:0007669"/>
    <property type="project" value="TreeGrafter"/>
</dbReference>